<dbReference type="InterPro" id="IPR005594">
    <property type="entry name" value="YadA_C"/>
</dbReference>
<dbReference type="GO" id="GO:0009279">
    <property type="term" value="C:cell outer membrane"/>
    <property type="evidence" value="ECO:0007669"/>
    <property type="project" value="UniProtKB-SubCell"/>
</dbReference>
<dbReference type="AlphaFoldDB" id="A0A8E3MHW8"/>
<evidence type="ECO:0000256" key="2">
    <source>
        <dbReference type="ARBA" id="ARBA00004442"/>
    </source>
</evidence>
<dbReference type="Gene3D" id="3.30.1300.30">
    <property type="entry name" value="GSPII I/J protein-like"/>
    <property type="match status" value="1"/>
</dbReference>
<keyword evidence="10" id="KW-1185">Reference proteome</keyword>
<sequence>MDNTRRINDNARAIENNGRRIDSLEQQSKQDRRQARAGTAAAMAMTQIAPVQGKRLTIGAGAGSYRGDSAVSVGIKYAPTNNVVLSLSGSADSRGGFGAATGVSVGLD</sequence>
<comment type="subcellular location">
    <subcellularLocation>
        <location evidence="2">Cell outer membrane</location>
    </subcellularLocation>
    <subcellularLocation>
        <location evidence="1">Cell surface</location>
    </subcellularLocation>
</comment>
<evidence type="ECO:0000313" key="9">
    <source>
        <dbReference type="EMBL" id="QDJ15510.1"/>
    </source>
</evidence>
<dbReference type="Proteomes" id="UP000955338">
    <property type="component" value="Chromosome"/>
</dbReference>
<dbReference type="SUPFAM" id="SSF54523">
    <property type="entry name" value="Pili subunits"/>
    <property type="match status" value="1"/>
</dbReference>
<evidence type="ECO:0000256" key="7">
    <source>
        <dbReference type="ARBA" id="ARBA00023237"/>
    </source>
</evidence>
<gene>
    <name evidence="9" type="ORF">CEP48_00315</name>
</gene>
<evidence type="ECO:0000256" key="8">
    <source>
        <dbReference type="SAM" id="MobiDB-lite"/>
    </source>
</evidence>
<dbReference type="InterPro" id="IPR045584">
    <property type="entry name" value="Pilin-like"/>
</dbReference>
<organism evidence="9 10">
    <name type="scientific">Mergibacter septicus</name>
    <dbReference type="NCBI Taxonomy" id="221402"/>
    <lineage>
        <taxon>Bacteria</taxon>
        <taxon>Pseudomonadati</taxon>
        <taxon>Pseudomonadota</taxon>
        <taxon>Gammaproteobacteria</taxon>
        <taxon>Pasteurellales</taxon>
        <taxon>Pasteurellaceae</taxon>
        <taxon>Mergibacter</taxon>
    </lineage>
</organism>
<evidence type="ECO:0000256" key="5">
    <source>
        <dbReference type="ARBA" id="ARBA00022729"/>
    </source>
</evidence>
<dbReference type="GO" id="GO:0009986">
    <property type="term" value="C:cell surface"/>
    <property type="evidence" value="ECO:0007669"/>
    <property type="project" value="UniProtKB-SubCell"/>
</dbReference>
<feature type="region of interest" description="Disordered" evidence="8">
    <location>
        <begin position="1"/>
        <end position="39"/>
    </location>
</feature>
<accession>A0A8E3MHW8</accession>
<keyword evidence="7" id="KW-0998">Cell outer membrane</keyword>
<evidence type="ECO:0000313" key="10">
    <source>
        <dbReference type="Proteomes" id="UP000955338"/>
    </source>
</evidence>
<name>A0A8E3MHW8_9PAST</name>
<feature type="compositionally biased region" description="Basic and acidic residues" evidence="8">
    <location>
        <begin position="17"/>
        <end position="34"/>
    </location>
</feature>
<evidence type="ECO:0000256" key="4">
    <source>
        <dbReference type="ARBA" id="ARBA00022692"/>
    </source>
</evidence>
<reference evidence="9" key="1">
    <citation type="submission" date="2017-06" db="EMBL/GenBank/DDBJ databases">
        <title>Genome sequencing of pathogenic and non-pathogenic strains within Bisgaard taxon 40.</title>
        <authorList>
            <person name="Ladner J.T."/>
            <person name="Lovett S.P."/>
            <person name="Koroleva G."/>
            <person name="Lorch J.M."/>
        </authorList>
    </citation>
    <scope>NUCLEOTIDE SEQUENCE</scope>
    <source>
        <strain evidence="9">27576-1-I1</strain>
    </source>
</reference>
<evidence type="ECO:0000256" key="1">
    <source>
        <dbReference type="ARBA" id="ARBA00004241"/>
    </source>
</evidence>
<evidence type="ECO:0000256" key="3">
    <source>
        <dbReference type="ARBA" id="ARBA00022452"/>
    </source>
</evidence>
<keyword evidence="3" id="KW-1134">Transmembrane beta strand</keyword>
<evidence type="ECO:0000256" key="6">
    <source>
        <dbReference type="ARBA" id="ARBA00023136"/>
    </source>
</evidence>
<proteinExistence type="predicted"/>
<keyword evidence="5" id="KW-0732">Signal</keyword>
<dbReference type="EMBL" id="CP022011">
    <property type="protein sequence ID" value="QDJ15510.1"/>
    <property type="molecule type" value="Genomic_DNA"/>
</dbReference>
<dbReference type="Pfam" id="PF03895">
    <property type="entry name" value="YadA_anchor"/>
    <property type="match status" value="1"/>
</dbReference>
<protein>
    <submittedName>
        <fullName evidence="9">Uncharacterized protein</fullName>
    </submittedName>
</protein>
<keyword evidence="6" id="KW-0472">Membrane</keyword>
<keyword evidence="4" id="KW-0812">Transmembrane</keyword>